<gene>
    <name evidence="1" type="ORF">NPIRD3C_1900</name>
</gene>
<reference evidence="1 2" key="3">
    <citation type="journal article" date="2019" name="Int. J. Syst. Evol. Microbiol.">
        <title>Nitrosopumilus adriaticus sp. nov. and Nitrosopumilus piranensis sp. nov., two ammonia-oxidizing archaea from the Adriatic Sea and members of the class Nitrososphaeria.</title>
        <authorList>
            <person name="Bayer B."/>
            <person name="Vojvoda J."/>
            <person name="Reinthaler T."/>
            <person name="Reyes C."/>
            <person name="Pinto M."/>
            <person name="Herndl G.J."/>
        </authorList>
    </citation>
    <scope>NUCLEOTIDE SEQUENCE [LARGE SCALE GENOMIC DNA]</scope>
    <source>
        <strain evidence="1 2">D3C</strain>
    </source>
</reference>
<dbReference type="AlphaFoldDB" id="A0A0C5C193"/>
<dbReference type="HOGENOM" id="CLU_2747976_0_0_2"/>
<accession>A0A0C5C193</accession>
<dbReference type="Proteomes" id="UP000032027">
    <property type="component" value="Chromosome"/>
</dbReference>
<evidence type="ECO:0000313" key="2">
    <source>
        <dbReference type="Proteomes" id="UP000032027"/>
    </source>
</evidence>
<dbReference type="STRING" id="1582439.NPIRD3C_1900"/>
<organism evidence="1 2">
    <name type="scientific">Nitrosopumilus piranensis</name>
    <dbReference type="NCBI Taxonomy" id="1582439"/>
    <lineage>
        <taxon>Archaea</taxon>
        <taxon>Nitrososphaerota</taxon>
        <taxon>Nitrososphaeria</taxon>
        <taxon>Nitrosopumilales</taxon>
        <taxon>Nitrosopumilaceae</taxon>
        <taxon>Nitrosopumilus</taxon>
    </lineage>
</organism>
<keyword evidence="2" id="KW-1185">Reference proteome</keyword>
<dbReference type="GeneID" id="41600980"/>
<reference evidence="1 2" key="2">
    <citation type="journal article" date="2016" name="ISME J.">
        <title>Physiological and genomic characterization of two novel marine thaumarchaeal strains indicates niche differentiation.</title>
        <authorList>
            <person name="Bayer B."/>
            <person name="Vojvoda J."/>
            <person name="Offre P."/>
            <person name="Alves R.J."/>
            <person name="Elisabeth N.H."/>
            <person name="Garcia J.A."/>
            <person name="Volland J.M."/>
            <person name="Srivastava A."/>
            <person name="Schleper C."/>
            <person name="Herndl G.J."/>
        </authorList>
    </citation>
    <scope>NUCLEOTIDE SEQUENCE [LARGE SCALE GENOMIC DNA]</scope>
    <source>
        <strain evidence="1 2">D3C</strain>
    </source>
</reference>
<dbReference type="PATRIC" id="fig|1582439.9.peg.1961"/>
<evidence type="ECO:0000313" key="1">
    <source>
        <dbReference type="EMBL" id="AJM93110.1"/>
    </source>
</evidence>
<dbReference type="GO" id="GO:0044272">
    <property type="term" value="P:sulfur compound biosynthetic process"/>
    <property type="evidence" value="ECO:0007669"/>
    <property type="project" value="UniProtKB-ARBA"/>
</dbReference>
<protein>
    <recommendedName>
        <fullName evidence="3">Thiamine pyrophosphate enzyme TPP-binding domain-containing protein</fullName>
    </recommendedName>
</protein>
<sequence>MEKTISQALKFPGPVIVDVYVDPYEPPIPPEIHLNYLQNITKSIAKGQPHGAKIAMSMISNKVRETITKK</sequence>
<proteinExistence type="predicted"/>
<dbReference type="KEGG" id="nid:NPIRD3C_1900"/>
<dbReference type="InterPro" id="IPR029061">
    <property type="entry name" value="THDP-binding"/>
</dbReference>
<reference evidence="2" key="1">
    <citation type="submission" date="2015-02" db="EMBL/GenBank/DDBJ databases">
        <title>Characterization of two novel Thaumarchaeota isolated from the Northern Adriatic Sea.</title>
        <authorList>
            <person name="Bayer B."/>
            <person name="Vojvoda J."/>
            <person name="Offre P."/>
            <person name="Srivastava A."/>
            <person name="Elisabeth N."/>
            <person name="Garcia J.A.L."/>
            <person name="Schleper C."/>
            <person name="Herndl G.J."/>
        </authorList>
    </citation>
    <scope>NUCLEOTIDE SEQUENCE [LARGE SCALE GENOMIC DNA]</scope>
    <source>
        <strain evidence="2">D3C</strain>
    </source>
</reference>
<evidence type="ECO:0008006" key="3">
    <source>
        <dbReference type="Google" id="ProtNLM"/>
    </source>
</evidence>
<dbReference type="EMBL" id="CP010868">
    <property type="protein sequence ID" value="AJM93110.1"/>
    <property type="molecule type" value="Genomic_DNA"/>
</dbReference>
<dbReference type="RefSeq" id="WP_148703826.1">
    <property type="nucleotide sequence ID" value="NZ_CP010868.1"/>
</dbReference>
<dbReference type="SUPFAM" id="SSF52518">
    <property type="entry name" value="Thiamin diphosphate-binding fold (THDP-binding)"/>
    <property type="match status" value="1"/>
</dbReference>
<name>A0A0C5C193_9ARCH</name>
<dbReference type="GO" id="GO:0006082">
    <property type="term" value="P:organic acid metabolic process"/>
    <property type="evidence" value="ECO:0007669"/>
    <property type="project" value="UniProtKB-ARBA"/>
</dbReference>